<protein>
    <submittedName>
        <fullName evidence="1">Uncharacterized protein</fullName>
    </submittedName>
</protein>
<evidence type="ECO:0000313" key="1">
    <source>
        <dbReference type="EMBL" id="RPD54153.1"/>
    </source>
</evidence>
<sequence>PVLFRIASHSKISPSVPVKNIYIYLEDTKEKAMAAKYSRSRKRPLPPRGKEEDIRRAVSLLDAHVYLFIIKYSEIIEPFRKEMDTVRDKALGPPSERGVHKASLDEHGVWGEGIAFERSLLAANVTGAQRCYTLGQSYQVQRKLTGPSVGAKIDDEILNHHSLRQSILKASAQVGIATLEAGDQDTAKVLRRQADCINLPRLGYAGNYAFPTMQLNVAATQKGNGGSGSLKNELGGFGIPHADQNDSPGGLTVVIANSDLSPGVEPGFFLLVELGVAVGA</sequence>
<evidence type="ECO:0000313" key="2">
    <source>
        <dbReference type="Proteomes" id="UP000313359"/>
    </source>
</evidence>
<organism evidence="1 2">
    <name type="scientific">Lentinus tigrinus ALCF2SS1-6</name>
    <dbReference type="NCBI Taxonomy" id="1328759"/>
    <lineage>
        <taxon>Eukaryota</taxon>
        <taxon>Fungi</taxon>
        <taxon>Dikarya</taxon>
        <taxon>Basidiomycota</taxon>
        <taxon>Agaricomycotina</taxon>
        <taxon>Agaricomycetes</taxon>
        <taxon>Polyporales</taxon>
        <taxon>Polyporaceae</taxon>
        <taxon>Lentinus</taxon>
    </lineage>
</organism>
<accession>A0A5C2RRF1</accession>
<reference evidence="1" key="1">
    <citation type="journal article" date="2018" name="Genome Biol. Evol.">
        <title>Genomics and development of Lentinus tigrinus, a white-rot wood-decaying mushroom with dimorphic fruiting bodies.</title>
        <authorList>
            <person name="Wu B."/>
            <person name="Xu Z."/>
            <person name="Knudson A."/>
            <person name="Carlson A."/>
            <person name="Chen N."/>
            <person name="Kovaka S."/>
            <person name="LaButti K."/>
            <person name="Lipzen A."/>
            <person name="Pennachio C."/>
            <person name="Riley R."/>
            <person name="Schakwitz W."/>
            <person name="Umezawa K."/>
            <person name="Ohm R.A."/>
            <person name="Grigoriev I.V."/>
            <person name="Nagy L.G."/>
            <person name="Gibbons J."/>
            <person name="Hibbett D."/>
        </authorList>
    </citation>
    <scope>NUCLEOTIDE SEQUENCE [LARGE SCALE GENOMIC DNA]</scope>
    <source>
        <strain evidence="1">ALCF2SS1-6</strain>
    </source>
</reference>
<dbReference type="Proteomes" id="UP000313359">
    <property type="component" value="Unassembled WGS sequence"/>
</dbReference>
<dbReference type="EMBL" id="ML122309">
    <property type="protein sequence ID" value="RPD54153.1"/>
    <property type="molecule type" value="Genomic_DNA"/>
</dbReference>
<proteinExistence type="predicted"/>
<feature type="non-terminal residue" evidence="1">
    <location>
        <position position="1"/>
    </location>
</feature>
<dbReference type="AlphaFoldDB" id="A0A5C2RRF1"/>
<keyword evidence="2" id="KW-1185">Reference proteome</keyword>
<gene>
    <name evidence="1" type="ORF">L227DRAFT_512088</name>
</gene>
<name>A0A5C2RRF1_9APHY</name>
<dbReference type="OrthoDB" id="2728951at2759"/>